<dbReference type="EMBL" id="CP011451">
    <property type="protein sequence ID" value="AKH38774.1"/>
    <property type="molecule type" value="Genomic_DNA"/>
</dbReference>
<feature type="domain" description="DUF2914" evidence="1">
    <location>
        <begin position="29"/>
        <end position="64"/>
    </location>
</feature>
<dbReference type="OrthoDB" id="8547710at2"/>
<accession>A0A0F7KIM6</accession>
<keyword evidence="3" id="KW-1185">Reference proteome</keyword>
<dbReference type="KEGG" id="nco:AAW31_14730"/>
<evidence type="ECO:0000313" key="2">
    <source>
        <dbReference type="EMBL" id="AKH38774.1"/>
    </source>
</evidence>
<organism evidence="2 3">
    <name type="scientific">Nitrosomonas communis</name>
    <dbReference type="NCBI Taxonomy" id="44574"/>
    <lineage>
        <taxon>Bacteria</taxon>
        <taxon>Pseudomonadati</taxon>
        <taxon>Pseudomonadota</taxon>
        <taxon>Betaproteobacteria</taxon>
        <taxon>Nitrosomonadales</taxon>
        <taxon>Nitrosomonadaceae</taxon>
        <taxon>Nitrosomonas</taxon>
    </lineage>
</organism>
<protein>
    <recommendedName>
        <fullName evidence="1">DUF2914 domain-containing protein</fullName>
    </recommendedName>
</protein>
<dbReference type="PATRIC" id="fig|44574.3.peg.3565"/>
<dbReference type="AlphaFoldDB" id="A0A0F7KIM6"/>
<dbReference type="RefSeq" id="WP_046850810.1">
    <property type="nucleotide sequence ID" value="NZ_CP011451.1"/>
</dbReference>
<dbReference type="Proteomes" id="UP000034156">
    <property type="component" value="Chromosome"/>
</dbReference>
<dbReference type="InterPro" id="IPR022606">
    <property type="entry name" value="DUF2914"/>
</dbReference>
<dbReference type="Pfam" id="PF11141">
    <property type="entry name" value="DUF2914"/>
    <property type="match status" value="1"/>
</dbReference>
<name>A0A0F7KIM6_9PROT</name>
<evidence type="ECO:0000259" key="1">
    <source>
        <dbReference type="Pfam" id="PF11141"/>
    </source>
</evidence>
<reference evidence="3" key="1">
    <citation type="submission" date="2015-05" db="EMBL/GenBank/DDBJ databases">
        <title>Draft genome of Nitrosomonas communis strain Nm2.</title>
        <authorList>
            <person name="Kozlowski J.A."/>
            <person name="Kits K.D."/>
            <person name="Stein L.Y."/>
        </authorList>
    </citation>
    <scope>NUCLEOTIDE SEQUENCE [LARGE SCALE GENOMIC DNA]</scope>
    <source>
        <strain evidence="3">Nm2</strain>
    </source>
</reference>
<gene>
    <name evidence="2" type="ORF">AAW31_14730</name>
</gene>
<sequence length="69" mass="8162">MTSAIQQPEPIDNIDHVWLAQDQDQDQDQEISINWFYQNKEVAKIPLVIKNDDWCTHSHKILNKTQFTP</sequence>
<evidence type="ECO:0000313" key="3">
    <source>
        <dbReference type="Proteomes" id="UP000034156"/>
    </source>
</evidence>
<reference evidence="2 3" key="2">
    <citation type="journal article" date="2016" name="Genome Announc.">
        <title>Genome Sequence of Nitrosomonas communis Strain Nm2, a Mesophilic Ammonia-Oxidizing Bacterium Isolated from Mediterranean Soil.</title>
        <authorList>
            <person name="Kozlowski J.A."/>
            <person name="Kits K.D."/>
            <person name="Stein L.Y."/>
        </authorList>
    </citation>
    <scope>NUCLEOTIDE SEQUENCE [LARGE SCALE GENOMIC DNA]</scope>
    <source>
        <strain evidence="2 3">Nm2</strain>
    </source>
</reference>
<proteinExistence type="predicted"/>